<evidence type="ECO:0000256" key="1">
    <source>
        <dbReference type="ARBA" id="ARBA00022741"/>
    </source>
</evidence>
<evidence type="ECO:0000259" key="3">
    <source>
        <dbReference type="PROSITE" id="PS50011"/>
    </source>
</evidence>
<dbReference type="PANTHER" id="PTHR24346">
    <property type="entry name" value="MAP/MICROTUBULE AFFINITY-REGULATING KINASE"/>
    <property type="match status" value="1"/>
</dbReference>
<dbReference type="GO" id="GO:0004674">
    <property type="term" value="F:protein serine/threonine kinase activity"/>
    <property type="evidence" value="ECO:0007669"/>
    <property type="project" value="TreeGrafter"/>
</dbReference>
<organism evidence="4 5">
    <name type="scientific">Allacma fusca</name>
    <dbReference type="NCBI Taxonomy" id="39272"/>
    <lineage>
        <taxon>Eukaryota</taxon>
        <taxon>Metazoa</taxon>
        <taxon>Ecdysozoa</taxon>
        <taxon>Arthropoda</taxon>
        <taxon>Hexapoda</taxon>
        <taxon>Collembola</taxon>
        <taxon>Symphypleona</taxon>
        <taxon>Sminthuridae</taxon>
        <taxon>Allacma</taxon>
    </lineage>
</organism>
<dbReference type="AlphaFoldDB" id="A0A8J2LWS4"/>
<sequence>MVDLPRISREIATLKTLSNPYICKLYHVFETPEKIFMVMEYCRGGELFDYIVQRDRLDELEAKRIFRQIALAVAYIHGK</sequence>
<dbReference type="GO" id="GO:0005524">
    <property type="term" value="F:ATP binding"/>
    <property type="evidence" value="ECO:0007669"/>
    <property type="project" value="UniProtKB-KW"/>
</dbReference>
<feature type="domain" description="Protein kinase" evidence="3">
    <location>
        <begin position="1"/>
        <end position="79"/>
    </location>
</feature>
<dbReference type="Proteomes" id="UP000708208">
    <property type="component" value="Unassembled WGS sequence"/>
</dbReference>
<dbReference type="GO" id="GO:0035556">
    <property type="term" value="P:intracellular signal transduction"/>
    <property type="evidence" value="ECO:0007669"/>
    <property type="project" value="TreeGrafter"/>
</dbReference>
<evidence type="ECO:0000256" key="2">
    <source>
        <dbReference type="ARBA" id="ARBA00022840"/>
    </source>
</evidence>
<gene>
    <name evidence="4" type="ORF">AFUS01_LOCUS39843</name>
</gene>
<dbReference type="GO" id="GO:0005737">
    <property type="term" value="C:cytoplasm"/>
    <property type="evidence" value="ECO:0007669"/>
    <property type="project" value="TreeGrafter"/>
</dbReference>
<proteinExistence type="predicted"/>
<reference evidence="4" key="1">
    <citation type="submission" date="2021-06" db="EMBL/GenBank/DDBJ databases">
        <authorList>
            <person name="Hodson N. C."/>
            <person name="Mongue J. A."/>
            <person name="Jaron S. K."/>
        </authorList>
    </citation>
    <scope>NUCLEOTIDE SEQUENCE</scope>
</reference>
<name>A0A8J2LWS4_9HEXA</name>
<dbReference type="PROSITE" id="PS50011">
    <property type="entry name" value="PROTEIN_KINASE_DOM"/>
    <property type="match status" value="1"/>
</dbReference>
<accession>A0A8J2LWS4</accession>
<keyword evidence="2" id="KW-0067">ATP-binding</keyword>
<protein>
    <recommendedName>
        <fullName evidence="3">Protein kinase domain-containing protein</fullName>
    </recommendedName>
</protein>
<dbReference type="EMBL" id="CAJVCH010553820">
    <property type="protein sequence ID" value="CAG7830015.1"/>
    <property type="molecule type" value="Genomic_DNA"/>
</dbReference>
<dbReference type="Pfam" id="PF00069">
    <property type="entry name" value="Pkinase"/>
    <property type="match status" value="1"/>
</dbReference>
<dbReference type="InterPro" id="IPR000719">
    <property type="entry name" value="Prot_kinase_dom"/>
</dbReference>
<evidence type="ECO:0000313" key="5">
    <source>
        <dbReference type="Proteomes" id="UP000708208"/>
    </source>
</evidence>
<dbReference type="OrthoDB" id="193931at2759"/>
<comment type="caution">
    <text evidence="4">The sequence shown here is derived from an EMBL/GenBank/DDBJ whole genome shotgun (WGS) entry which is preliminary data.</text>
</comment>
<keyword evidence="1" id="KW-0547">Nucleotide-binding</keyword>
<evidence type="ECO:0000313" key="4">
    <source>
        <dbReference type="EMBL" id="CAG7830015.1"/>
    </source>
</evidence>
<feature type="non-terminal residue" evidence="4">
    <location>
        <position position="79"/>
    </location>
</feature>
<keyword evidence="5" id="KW-1185">Reference proteome</keyword>
<dbReference type="PANTHER" id="PTHR24346:SF30">
    <property type="entry name" value="MATERNAL EMBRYONIC LEUCINE ZIPPER KINASE"/>
    <property type="match status" value="1"/>
</dbReference>